<accession>A0A8R1Z0F0</accession>
<gene>
    <name evidence="1" type="primary">WBGene00279053</name>
</gene>
<reference evidence="1" key="2">
    <citation type="submission" date="2022-06" db="UniProtKB">
        <authorList>
            <consortium name="EnsemblMetazoa"/>
        </authorList>
    </citation>
    <scope>IDENTIFICATION</scope>
    <source>
        <strain evidence="1">PS312</strain>
    </source>
</reference>
<dbReference type="AlphaFoldDB" id="A0A2A6C3R0"/>
<organism evidence="1 2">
    <name type="scientific">Pristionchus pacificus</name>
    <name type="common">Parasitic nematode worm</name>
    <dbReference type="NCBI Taxonomy" id="54126"/>
    <lineage>
        <taxon>Eukaryota</taxon>
        <taxon>Metazoa</taxon>
        <taxon>Ecdysozoa</taxon>
        <taxon>Nematoda</taxon>
        <taxon>Chromadorea</taxon>
        <taxon>Rhabditida</taxon>
        <taxon>Rhabditina</taxon>
        <taxon>Diplogasteromorpha</taxon>
        <taxon>Diplogasteroidea</taxon>
        <taxon>Neodiplogasteridae</taxon>
        <taxon>Pristionchus</taxon>
    </lineage>
</organism>
<dbReference type="EnsemblMetazoa" id="PPA40684.1">
    <property type="protein sequence ID" value="PPA40684.1"/>
    <property type="gene ID" value="WBGene00279053"/>
</dbReference>
<keyword evidence="2" id="KW-1185">Reference proteome</keyword>
<evidence type="ECO:0000313" key="2">
    <source>
        <dbReference type="Proteomes" id="UP000005239"/>
    </source>
</evidence>
<reference evidence="2" key="1">
    <citation type="journal article" date="2008" name="Nat. Genet.">
        <title>The Pristionchus pacificus genome provides a unique perspective on nematode lifestyle and parasitism.</title>
        <authorList>
            <person name="Dieterich C."/>
            <person name="Clifton S.W."/>
            <person name="Schuster L.N."/>
            <person name="Chinwalla A."/>
            <person name="Delehaunty K."/>
            <person name="Dinkelacker I."/>
            <person name="Fulton L."/>
            <person name="Fulton R."/>
            <person name="Godfrey J."/>
            <person name="Minx P."/>
            <person name="Mitreva M."/>
            <person name="Roeseler W."/>
            <person name="Tian H."/>
            <person name="Witte H."/>
            <person name="Yang S.P."/>
            <person name="Wilson R.K."/>
            <person name="Sommer R.J."/>
        </authorList>
    </citation>
    <scope>NUCLEOTIDE SEQUENCE [LARGE SCALE GENOMIC DNA]</scope>
    <source>
        <strain evidence="2">PS312</strain>
    </source>
</reference>
<dbReference type="Proteomes" id="UP000005239">
    <property type="component" value="Unassembled WGS sequence"/>
</dbReference>
<proteinExistence type="predicted"/>
<evidence type="ECO:0000313" key="1">
    <source>
        <dbReference type="EnsemblMetazoa" id="PPA40684.1"/>
    </source>
</evidence>
<sequence>MRERGNGRETCAVLLSGTAKYLIYCIKINLFLGGERGSSCLMRFEHNDEITNSFRQPITMNSYHLVALSTTIAIVSAQFSFEPGTLRIVSNGRGGLGHLEKHRQHHDVSYYNEYHENPFGVIGAPYHYGFATYPSQQYHPVASVYSPYHPYNAWTTPYQFSRVVRAVPAASTVAAAPATVDTVHQQGIAFHPSMFYSAFGFNPHVVSGH</sequence>
<accession>A0A2A6C3R0</accession>
<name>A0A2A6C3R0_PRIPA</name>
<protein>
    <submittedName>
        <fullName evidence="1">Uncharacterized protein</fullName>
    </submittedName>
</protein>